<dbReference type="InterPro" id="IPR003439">
    <property type="entry name" value="ABC_transporter-like_ATP-bd"/>
</dbReference>
<evidence type="ECO:0000313" key="6">
    <source>
        <dbReference type="Proteomes" id="UP001187471"/>
    </source>
</evidence>
<evidence type="ECO:0000313" key="5">
    <source>
        <dbReference type="EMBL" id="KAK2995591.1"/>
    </source>
</evidence>
<dbReference type="Gene3D" id="3.40.50.300">
    <property type="entry name" value="P-loop containing nucleotide triphosphate hydrolases"/>
    <property type="match status" value="1"/>
</dbReference>
<proteinExistence type="inferred from homology"/>
<sequence>MDLQVNVPRRTPSPNPTRPLKKDHERDDEPQMDSFASDQEDDDGISFHNSRTKNFNNFPFSTWRTAVPPPPHIGVLEAPSSRDHSTEMNRSMEMERAIAQQRKGDDSFGNGISVTWKDLWVRVPDKTGGRRPILEGLTGYVEPGEVLAIMGPSGCGKSTLLDALADQPLADAISLLPKPGSSTPCKTTIAAPFSSYRNTN</sequence>
<feature type="compositionally biased region" description="Low complexity" evidence="3">
    <location>
        <begin position="1"/>
        <end position="10"/>
    </location>
</feature>
<dbReference type="AlphaFoldDB" id="A0AA88SAH9"/>
<dbReference type="Pfam" id="PF00005">
    <property type="entry name" value="ABC_tran"/>
    <property type="match status" value="1"/>
</dbReference>
<dbReference type="Proteomes" id="UP001187471">
    <property type="component" value="Unassembled WGS sequence"/>
</dbReference>
<dbReference type="GO" id="GO:0016887">
    <property type="term" value="F:ATP hydrolysis activity"/>
    <property type="evidence" value="ECO:0007669"/>
    <property type="project" value="InterPro"/>
</dbReference>
<evidence type="ECO:0000256" key="1">
    <source>
        <dbReference type="ARBA" id="ARBA00005814"/>
    </source>
</evidence>
<dbReference type="SUPFAM" id="SSF52540">
    <property type="entry name" value="P-loop containing nucleoside triphosphate hydrolases"/>
    <property type="match status" value="1"/>
</dbReference>
<dbReference type="InterPro" id="IPR027417">
    <property type="entry name" value="P-loop_NTPase"/>
</dbReference>
<feature type="compositionally biased region" description="Basic and acidic residues" evidence="3">
    <location>
        <begin position="20"/>
        <end position="29"/>
    </location>
</feature>
<evidence type="ECO:0000256" key="3">
    <source>
        <dbReference type="SAM" id="MobiDB-lite"/>
    </source>
</evidence>
<feature type="domain" description="ABC transporter" evidence="4">
    <location>
        <begin position="134"/>
        <end position="168"/>
    </location>
</feature>
<dbReference type="InterPro" id="IPR052215">
    <property type="entry name" value="Plant_ABCG"/>
</dbReference>
<name>A0AA88SAH9_9ASTE</name>
<dbReference type="PANTHER" id="PTHR48042">
    <property type="entry name" value="ABC TRANSPORTER G FAMILY MEMBER 11"/>
    <property type="match status" value="1"/>
</dbReference>
<gene>
    <name evidence="5" type="ORF">RJ640_002569</name>
</gene>
<keyword evidence="6" id="KW-1185">Reference proteome</keyword>
<evidence type="ECO:0000259" key="4">
    <source>
        <dbReference type="Pfam" id="PF00005"/>
    </source>
</evidence>
<reference evidence="5" key="1">
    <citation type="submission" date="2022-12" db="EMBL/GenBank/DDBJ databases">
        <title>Draft genome assemblies for two species of Escallonia (Escalloniales).</title>
        <authorList>
            <person name="Chanderbali A."/>
            <person name="Dervinis C."/>
            <person name="Anghel I."/>
            <person name="Soltis D."/>
            <person name="Soltis P."/>
            <person name="Zapata F."/>
        </authorList>
    </citation>
    <scope>NUCLEOTIDE SEQUENCE</scope>
    <source>
        <strain evidence="5">UCBG92.1500</strain>
        <tissue evidence="5">Leaf</tissue>
    </source>
</reference>
<organism evidence="5 6">
    <name type="scientific">Escallonia rubra</name>
    <dbReference type="NCBI Taxonomy" id="112253"/>
    <lineage>
        <taxon>Eukaryota</taxon>
        <taxon>Viridiplantae</taxon>
        <taxon>Streptophyta</taxon>
        <taxon>Embryophyta</taxon>
        <taxon>Tracheophyta</taxon>
        <taxon>Spermatophyta</taxon>
        <taxon>Magnoliopsida</taxon>
        <taxon>eudicotyledons</taxon>
        <taxon>Gunneridae</taxon>
        <taxon>Pentapetalae</taxon>
        <taxon>asterids</taxon>
        <taxon>campanulids</taxon>
        <taxon>Escalloniales</taxon>
        <taxon>Escalloniaceae</taxon>
        <taxon>Escallonia</taxon>
    </lineage>
</organism>
<dbReference type="PANTHER" id="PTHR48042:SF19">
    <property type="entry name" value="OS09G0472100 PROTEIN"/>
    <property type="match status" value="1"/>
</dbReference>
<accession>A0AA88SAH9</accession>
<protein>
    <recommendedName>
        <fullName evidence="4">ABC transporter domain-containing protein</fullName>
    </recommendedName>
</protein>
<feature type="region of interest" description="Disordered" evidence="3">
    <location>
        <begin position="1"/>
        <end position="49"/>
    </location>
</feature>
<comment type="caution">
    <text evidence="5">The sequence shown here is derived from an EMBL/GenBank/DDBJ whole genome shotgun (WGS) entry which is preliminary data.</text>
</comment>
<evidence type="ECO:0000256" key="2">
    <source>
        <dbReference type="ARBA" id="ARBA00022448"/>
    </source>
</evidence>
<dbReference type="EMBL" id="JAVXUO010000085">
    <property type="protein sequence ID" value="KAK2995591.1"/>
    <property type="molecule type" value="Genomic_DNA"/>
</dbReference>
<dbReference type="GO" id="GO:0005524">
    <property type="term" value="F:ATP binding"/>
    <property type="evidence" value="ECO:0007669"/>
    <property type="project" value="InterPro"/>
</dbReference>
<keyword evidence="2" id="KW-0813">Transport</keyword>
<comment type="similarity">
    <text evidence="1">Belongs to the ABC transporter superfamily. ABCG family. Eye pigment precursor importer (TC 3.A.1.204) subfamily.</text>
</comment>